<feature type="domain" description="C2H2-type" evidence="13">
    <location>
        <begin position="439"/>
        <end position="466"/>
    </location>
</feature>
<evidence type="ECO:0000256" key="4">
    <source>
        <dbReference type="ARBA" id="ARBA00022737"/>
    </source>
</evidence>
<keyword evidence="10" id="KW-0539">Nucleus</keyword>
<evidence type="ECO:0000256" key="8">
    <source>
        <dbReference type="ARBA" id="ARBA00023125"/>
    </source>
</evidence>
<feature type="domain" description="C2H2-type" evidence="13">
    <location>
        <begin position="355"/>
        <end position="382"/>
    </location>
</feature>
<dbReference type="FunFam" id="3.30.160.60:FF:001498">
    <property type="entry name" value="Zinc finger protein 404"/>
    <property type="match status" value="1"/>
</dbReference>
<dbReference type="GO" id="GO:0008270">
    <property type="term" value="F:zinc ion binding"/>
    <property type="evidence" value="ECO:0007669"/>
    <property type="project" value="UniProtKB-KW"/>
</dbReference>
<evidence type="ECO:0000313" key="16">
    <source>
        <dbReference type="Proteomes" id="UP001152320"/>
    </source>
</evidence>
<dbReference type="PANTHER" id="PTHR23235:SF142">
    <property type="entry name" value="ZINC FINGER PROTEIN 384"/>
    <property type="match status" value="1"/>
</dbReference>
<keyword evidence="3" id="KW-0479">Metal-binding</keyword>
<protein>
    <submittedName>
        <fullName evidence="15">Histone-lysine N-methyltransferase PRDM9</fullName>
    </submittedName>
</protein>
<dbReference type="FunFam" id="3.30.160.60:FF:001480">
    <property type="entry name" value="Si:cabz01071911.3"/>
    <property type="match status" value="3"/>
</dbReference>
<evidence type="ECO:0000256" key="9">
    <source>
        <dbReference type="ARBA" id="ARBA00023163"/>
    </source>
</evidence>
<feature type="domain" description="C2H2-type" evidence="13">
    <location>
        <begin position="75"/>
        <end position="98"/>
    </location>
</feature>
<feature type="domain" description="C2H2-type" evidence="13">
    <location>
        <begin position="327"/>
        <end position="354"/>
    </location>
</feature>
<feature type="domain" description="C2H2-type" evidence="13">
    <location>
        <begin position="495"/>
        <end position="522"/>
    </location>
</feature>
<comment type="caution">
    <text evidence="15">The sequence shown here is derived from an EMBL/GenBank/DDBJ whole genome shotgun (WGS) entry which is preliminary data.</text>
</comment>
<feature type="domain" description="SET" evidence="14">
    <location>
        <begin position="1"/>
        <end position="43"/>
    </location>
</feature>
<keyword evidence="9" id="KW-0804">Transcription</keyword>
<dbReference type="AlphaFoldDB" id="A0A9Q1H2H3"/>
<dbReference type="GO" id="GO:0005634">
    <property type="term" value="C:nucleus"/>
    <property type="evidence" value="ECO:0007669"/>
    <property type="project" value="UniProtKB-SubCell"/>
</dbReference>
<dbReference type="GO" id="GO:0000981">
    <property type="term" value="F:DNA-binding transcription factor activity, RNA polymerase II-specific"/>
    <property type="evidence" value="ECO:0007669"/>
    <property type="project" value="TreeGrafter"/>
</dbReference>
<dbReference type="FunFam" id="3.30.160.60:FF:002343">
    <property type="entry name" value="Zinc finger protein 33A"/>
    <property type="match status" value="1"/>
</dbReference>
<dbReference type="SUPFAM" id="SSF57667">
    <property type="entry name" value="beta-beta-alpha zinc fingers"/>
    <property type="match status" value="6"/>
</dbReference>
<evidence type="ECO:0000256" key="11">
    <source>
        <dbReference type="PROSITE-ProRule" id="PRU00042"/>
    </source>
</evidence>
<feature type="domain" description="C2H2-type" evidence="13">
    <location>
        <begin position="299"/>
        <end position="326"/>
    </location>
</feature>
<dbReference type="Proteomes" id="UP001152320">
    <property type="component" value="Chromosome 11"/>
</dbReference>
<keyword evidence="7" id="KW-0805">Transcription regulation</keyword>
<feature type="compositionally biased region" description="Polar residues" evidence="12">
    <location>
        <begin position="599"/>
        <end position="620"/>
    </location>
</feature>
<comment type="similarity">
    <text evidence="2">Belongs to the krueppel C2H2-type zinc-finger protein family.</text>
</comment>
<keyword evidence="4" id="KW-0677">Repeat</keyword>
<feature type="domain" description="C2H2-type" evidence="13">
    <location>
        <begin position="271"/>
        <end position="298"/>
    </location>
</feature>
<keyword evidence="8" id="KW-0238">DNA-binding</keyword>
<gene>
    <name evidence="15" type="ORF">HOLleu_22837</name>
</gene>
<dbReference type="InterPro" id="IPR013087">
    <property type="entry name" value="Znf_C2H2_type"/>
</dbReference>
<dbReference type="EMBL" id="JAIZAY010000011">
    <property type="protein sequence ID" value="KAJ8032787.1"/>
    <property type="molecule type" value="Genomic_DNA"/>
</dbReference>
<dbReference type="PROSITE" id="PS00028">
    <property type="entry name" value="ZINC_FINGER_C2H2_1"/>
    <property type="match status" value="11"/>
</dbReference>
<reference evidence="15" key="1">
    <citation type="submission" date="2021-10" db="EMBL/GenBank/DDBJ databases">
        <title>Tropical sea cucumber genome reveals ecological adaptation and Cuvierian tubules defense mechanism.</title>
        <authorList>
            <person name="Chen T."/>
        </authorList>
    </citation>
    <scope>NUCLEOTIDE SEQUENCE</scope>
    <source>
        <strain evidence="15">Nanhai2018</strain>
        <tissue evidence="15">Muscle</tissue>
    </source>
</reference>
<feature type="domain" description="C2H2-type" evidence="13">
    <location>
        <begin position="383"/>
        <end position="410"/>
    </location>
</feature>
<evidence type="ECO:0000259" key="13">
    <source>
        <dbReference type="PROSITE" id="PS50157"/>
    </source>
</evidence>
<feature type="domain" description="C2H2-type" evidence="13">
    <location>
        <begin position="411"/>
        <end position="438"/>
    </location>
</feature>
<name>A0A9Q1H2H3_HOLLE</name>
<dbReference type="SMART" id="SM00355">
    <property type="entry name" value="ZnF_C2H2"/>
    <property type="match status" value="12"/>
</dbReference>
<dbReference type="InterPro" id="IPR046341">
    <property type="entry name" value="SET_dom_sf"/>
</dbReference>
<sequence length="620" mass="70899">MRFVNCARNEKEQNLVAFQYLGQIYYRSFKPIPNGTELLVYYGKDYAKDLGIEMVPASTIPRFIKQSKNKDDKSYRCEECGNIYSIHIFLLKHLKYTHGKPIYFPRKAQRSFHSPVMLPKRVGQGILDAQQHRVPLCDAELSLEKHYSFSGNIRKSSAKTLTTLETERPQNKVHNDKSPILNSPLEVDQNSCETLLTGETKLYNKASVLHHATDTCSEQLSITMPATELNPHKLQSQLQTIGYFATSCQSLQQSAGTMKSCTTKHKGEKPHQCKICSQTFTLAHNLKTHERIHSGEKPYQCKTCSQTFTHASNLKTHERIHSGEKPYQCKTCGQTFTRAGTLKTHERIHSGEKPYQCKTCGQTFTRAENLKTHERIHSGEKPYQCKTCSQTFTHASSLKTHERSHSGEKPYQCKTCGESFNQAGTLKTHERIHSGEKPYQCKTCSQTFTHASSLKTHERSHSGEKPYQCKTCGKSFSQAGHLKRHERIHSGEKPYQCKTCGETFTLAHNLKIHERIHSGEKPNQFKTCGKTFNRANNLKIHERIHAVEKPDQCKTCDNSFSEADYLKIHERSHCLEKIHHDGLFPSLENNLKFHEEEQQQNGTCNRNSETVKQVSTYTEE</sequence>
<dbReference type="PROSITE" id="PS50280">
    <property type="entry name" value="SET"/>
    <property type="match status" value="1"/>
</dbReference>
<evidence type="ECO:0000313" key="15">
    <source>
        <dbReference type="EMBL" id="KAJ8032787.1"/>
    </source>
</evidence>
<evidence type="ECO:0000256" key="6">
    <source>
        <dbReference type="ARBA" id="ARBA00022833"/>
    </source>
</evidence>
<evidence type="ECO:0000259" key="14">
    <source>
        <dbReference type="PROSITE" id="PS50280"/>
    </source>
</evidence>
<dbReference type="FunFam" id="3.30.160.60:FF:000100">
    <property type="entry name" value="Zinc finger 45-like"/>
    <property type="match status" value="1"/>
</dbReference>
<dbReference type="PANTHER" id="PTHR23235">
    <property type="entry name" value="KRUEPPEL-LIKE TRANSCRIPTION FACTOR"/>
    <property type="match status" value="1"/>
</dbReference>
<accession>A0A9Q1H2H3</accession>
<dbReference type="FunFam" id="3.30.160.60:FF:000931">
    <property type="entry name" value="zinc finger protein 697"/>
    <property type="match status" value="1"/>
</dbReference>
<dbReference type="Pfam" id="PF21549">
    <property type="entry name" value="PRDM2_PR"/>
    <property type="match status" value="1"/>
</dbReference>
<feature type="region of interest" description="Disordered" evidence="12">
    <location>
        <begin position="597"/>
        <end position="620"/>
    </location>
</feature>
<dbReference type="GO" id="GO:0000978">
    <property type="term" value="F:RNA polymerase II cis-regulatory region sequence-specific DNA binding"/>
    <property type="evidence" value="ECO:0007669"/>
    <property type="project" value="TreeGrafter"/>
</dbReference>
<dbReference type="Pfam" id="PF00096">
    <property type="entry name" value="zf-C2H2"/>
    <property type="match status" value="11"/>
</dbReference>
<dbReference type="FunFam" id="3.30.160.60:FF:000475">
    <property type="entry name" value="zinc finger protein 32 isoform X1"/>
    <property type="match status" value="1"/>
</dbReference>
<proteinExistence type="inferred from homology"/>
<keyword evidence="16" id="KW-1185">Reference proteome</keyword>
<dbReference type="FunFam" id="3.30.160.60:FF:000185">
    <property type="entry name" value="zinc finger protein 319"/>
    <property type="match status" value="2"/>
</dbReference>
<feature type="domain" description="C2H2-type" evidence="13">
    <location>
        <begin position="551"/>
        <end position="578"/>
    </location>
</feature>
<keyword evidence="5 11" id="KW-0863">Zinc-finger</keyword>
<dbReference type="PROSITE" id="PS50157">
    <property type="entry name" value="ZINC_FINGER_C2H2_2"/>
    <property type="match status" value="12"/>
</dbReference>
<organism evidence="15 16">
    <name type="scientific">Holothuria leucospilota</name>
    <name type="common">Black long sea cucumber</name>
    <name type="synonym">Mertensiothuria leucospilota</name>
    <dbReference type="NCBI Taxonomy" id="206669"/>
    <lineage>
        <taxon>Eukaryota</taxon>
        <taxon>Metazoa</taxon>
        <taxon>Echinodermata</taxon>
        <taxon>Eleutherozoa</taxon>
        <taxon>Echinozoa</taxon>
        <taxon>Holothuroidea</taxon>
        <taxon>Aspidochirotacea</taxon>
        <taxon>Aspidochirotida</taxon>
        <taxon>Holothuriidae</taxon>
        <taxon>Holothuria</taxon>
    </lineage>
</organism>
<feature type="domain" description="C2H2-type" evidence="13">
    <location>
        <begin position="467"/>
        <end position="494"/>
    </location>
</feature>
<evidence type="ECO:0000256" key="10">
    <source>
        <dbReference type="ARBA" id="ARBA00023242"/>
    </source>
</evidence>
<evidence type="ECO:0000256" key="1">
    <source>
        <dbReference type="ARBA" id="ARBA00004123"/>
    </source>
</evidence>
<evidence type="ECO:0000256" key="2">
    <source>
        <dbReference type="ARBA" id="ARBA00006991"/>
    </source>
</evidence>
<evidence type="ECO:0000256" key="7">
    <source>
        <dbReference type="ARBA" id="ARBA00023015"/>
    </source>
</evidence>
<feature type="domain" description="C2H2-type" evidence="13">
    <location>
        <begin position="523"/>
        <end position="550"/>
    </location>
</feature>
<evidence type="ECO:0000256" key="3">
    <source>
        <dbReference type="ARBA" id="ARBA00022723"/>
    </source>
</evidence>
<evidence type="ECO:0000256" key="12">
    <source>
        <dbReference type="SAM" id="MobiDB-lite"/>
    </source>
</evidence>
<dbReference type="Gene3D" id="2.170.270.10">
    <property type="entry name" value="SET domain"/>
    <property type="match status" value="1"/>
</dbReference>
<dbReference type="OrthoDB" id="3156061at2759"/>
<dbReference type="InterPro" id="IPR001214">
    <property type="entry name" value="SET_dom"/>
</dbReference>
<keyword evidence="6" id="KW-0862">Zinc</keyword>
<evidence type="ECO:0000256" key="5">
    <source>
        <dbReference type="ARBA" id="ARBA00022771"/>
    </source>
</evidence>
<dbReference type="Gene3D" id="3.30.160.60">
    <property type="entry name" value="Classic Zinc Finger"/>
    <property type="match status" value="11"/>
</dbReference>
<comment type="subcellular location">
    <subcellularLocation>
        <location evidence="1">Nucleus</location>
    </subcellularLocation>
</comment>
<dbReference type="InterPro" id="IPR036236">
    <property type="entry name" value="Znf_C2H2_sf"/>
</dbReference>